<accession>A0A9P6ZHJ9</accession>
<dbReference type="Pfam" id="PF18758">
    <property type="entry name" value="KDZ"/>
    <property type="match status" value="1"/>
</dbReference>
<reference evidence="1" key="1">
    <citation type="journal article" date="2020" name="New Phytol.">
        <title>Comparative genomics reveals dynamic genome evolution in host specialist ectomycorrhizal fungi.</title>
        <authorList>
            <person name="Lofgren L.A."/>
            <person name="Nguyen N.H."/>
            <person name="Vilgalys R."/>
            <person name="Ruytinx J."/>
            <person name="Liao H.L."/>
            <person name="Branco S."/>
            <person name="Kuo A."/>
            <person name="LaButti K."/>
            <person name="Lipzen A."/>
            <person name="Andreopoulos W."/>
            <person name="Pangilinan J."/>
            <person name="Riley R."/>
            <person name="Hundley H."/>
            <person name="Na H."/>
            <person name="Barry K."/>
            <person name="Grigoriev I.V."/>
            <person name="Stajich J.E."/>
            <person name="Kennedy P.G."/>
        </authorList>
    </citation>
    <scope>NUCLEOTIDE SEQUENCE</scope>
    <source>
        <strain evidence="1">DOB743</strain>
    </source>
</reference>
<gene>
    <name evidence="1" type="ORF">EV702DRAFT_981522</name>
</gene>
<dbReference type="AlphaFoldDB" id="A0A9P6ZHJ9"/>
<evidence type="ECO:0000313" key="2">
    <source>
        <dbReference type="Proteomes" id="UP000714275"/>
    </source>
</evidence>
<organism evidence="1 2">
    <name type="scientific">Suillus placidus</name>
    <dbReference type="NCBI Taxonomy" id="48579"/>
    <lineage>
        <taxon>Eukaryota</taxon>
        <taxon>Fungi</taxon>
        <taxon>Dikarya</taxon>
        <taxon>Basidiomycota</taxon>
        <taxon>Agaricomycotina</taxon>
        <taxon>Agaricomycetes</taxon>
        <taxon>Agaricomycetidae</taxon>
        <taxon>Boletales</taxon>
        <taxon>Suillineae</taxon>
        <taxon>Suillaceae</taxon>
        <taxon>Suillus</taxon>
    </lineage>
</organism>
<evidence type="ECO:0000313" key="1">
    <source>
        <dbReference type="EMBL" id="KAG1765461.1"/>
    </source>
</evidence>
<sequence length="325" mass="37178">MEGEGCEHVFSASNKLAWSTRHASIFHWHQTIEEHFAFWDADKYAALKTLTSIHTLMAELSVLIDNLDLTDADFIQFHSEEQLYLDGLNTLPPKELLQIHYVEVLDELAERHNQALTTIPVGNLNQISAALSQARIHVDSAYTKLQNAKALTAHVEMQLQVKEQWAIEDDTHNKYKQETSLHQYCVALDELKCLVVMSLFKLSKLSLSGTGMDLHDCYCHYNVQAAALDPPHPPLSWKDITEYSFLGEFDLLWQSCTDICELDWTKPAHREATVKYFKLCHAHEEIECLNVEVWRLHTSIHDEEVKTTAVIDKLSVSNPLLSLEL</sequence>
<keyword evidence="2" id="KW-1185">Reference proteome</keyword>
<protein>
    <submittedName>
        <fullName evidence="1">Uncharacterized protein</fullName>
    </submittedName>
</protein>
<dbReference type="Proteomes" id="UP000714275">
    <property type="component" value="Unassembled WGS sequence"/>
</dbReference>
<dbReference type="OrthoDB" id="2670222at2759"/>
<name>A0A9P6ZHJ9_9AGAM</name>
<comment type="caution">
    <text evidence="1">The sequence shown here is derived from an EMBL/GenBank/DDBJ whole genome shotgun (WGS) entry which is preliminary data.</text>
</comment>
<dbReference type="InterPro" id="IPR040521">
    <property type="entry name" value="KDZ"/>
</dbReference>
<proteinExistence type="predicted"/>
<dbReference type="EMBL" id="JABBWD010000107">
    <property type="protein sequence ID" value="KAG1765461.1"/>
    <property type="molecule type" value="Genomic_DNA"/>
</dbReference>